<sequence>MVSNKRDTNGPKAVSCLLLFCLWTSVSLAVPAVSSAWTEAIADVFQSSPPVKAGLDDDEVARLLKGEAEAGQPVTTVAMNVPVQGATGDNRQRAEASKFHIVRSGETLYTIARTNHIPVERLLALNGLTPSNPIYPGQNLQLQSPEDAEDALGGGELDRDGRGDDVEQDVAGLPPDGDRQAKEKREPRTIYPSRGALLSAMRPPLVGVITSSFGPRRRGFHHGLDIARETGAPIRAAQTGKVTYAGWRPVYGKTVILEHAYGVRTIYGHLSRLAVRQGDEITRGEVIGEVGSTGISTGPHLHWEVQVERRAVNPAAYVSTAAKGN</sequence>
<accession>A0A4R2RPZ5</accession>
<reference evidence="4 5" key="1">
    <citation type="submission" date="2019-03" db="EMBL/GenBank/DDBJ databases">
        <title>Genomic Encyclopedia of Type Strains, Phase IV (KMG-IV): sequencing the most valuable type-strain genomes for metagenomic binning, comparative biology and taxonomic classification.</title>
        <authorList>
            <person name="Goeker M."/>
        </authorList>
    </citation>
    <scope>NUCLEOTIDE SEQUENCE [LARGE SCALE GENOMIC DNA]</scope>
    <source>
        <strain evidence="4 5">DSM 11170</strain>
    </source>
</reference>
<feature type="compositionally biased region" description="Basic and acidic residues" evidence="1">
    <location>
        <begin position="156"/>
        <end position="165"/>
    </location>
</feature>
<evidence type="ECO:0000256" key="1">
    <source>
        <dbReference type="SAM" id="MobiDB-lite"/>
    </source>
</evidence>
<protein>
    <submittedName>
        <fullName evidence="4">Murein DD-endopeptidase MepM/ murein hydrolase activator NlpD</fullName>
    </submittedName>
</protein>
<organism evidence="4 5">
    <name type="scientific">Heliophilum fasciatum</name>
    <dbReference type="NCBI Taxonomy" id="35700"/>
    <lineage>
        <taxon>Bacteria</taxon>
        <taxon>Bacillati</taxon>
        <taxon>Bacillota</taxon>
        <taxon>Clostridia</taxon>
        <taxon>Eubacteriales</taxon>
        <taxon>Heliobacteriaceae</taxon>
        <taxon>Heliophilum</taxon>
    </lineage>
</organism>
<dbReference type="CDD" id="cd00118">
    <property type="entry name" value="LysM"/>
    <property type="match status" value="1"/>
</dbReference>
<dbReference type="Pfam" id="PF01476">
    <property type="entry name" value="LysM"/>
    <property type="match status" value="1"/>
</dbReference>
<dbReference type="PANTHER" id="PTHR21666">
    <property type="entry name" value="PEPTIDASE-RELATED"/>
    <property type="match status" value="1"/>
</dbReference>
<gene>
    <name evidence="4" type="ORF">EDD73_10698</name>
</gene>
<keyword evidence="5" id="KW-1185">Reference proteome</keyword>
<dbReference type="GO" id="GO:0004222">
    <property type="term" value="F:metalloendopeptidase activity"/>
    <property type="evidence" value="ECO:0007669"/>
    <property type="project" value="TreeGrafter"/>
</dbReference>
<dbReference type="SUPFAM" id="SSF54106">
    <property type="entry name" value="LysM domain"/>
    <property type="match status" value="1"/>
</dbReference>
<keyword evidence="2" id="KW-0732">Signal</keyword>
<dbReference type="Proteomes" id="UP000294813">
    <property type="component" value="Unassembled WGS sequence"/>
</dbReference>
<feature type="compositionally biased region" description="Polar residues" evidence="1">
    <location>
        <begin position="135"/>
        <end position="144"/>
    </location>
</feature>
<dbReference type="Gene3D" id="3.10.350.10">
    <property type="entry name" value="LysM domain"/>
    <property type="match status" value="1"/>
</dbReference>
<evidence type="ECO:0000313" key="4">
    <source>
        <dbReference type="EMBL" id="TCP65214.1"/>
    </source>
</evidence>
<evidence type="ECO:0000313" key="5">
    <source>
        <dbReference type="Proteomes" id="UP000294813"/>
    </source>
</evidence>
<dbReference type="AlphaFoldDB" id="A0A4R2RPZ5"/>
<dbReference type="Gene3D" id="2.70.70.10">
    <property type="entry name" value="Glucose Permease (Domain IIA)"/>
    <property type="match status" value="1"/>
</dbReference>
<dbReference type="CDD" id="cd12797">
    <property type="entry name" value="M23_peptidase"/>
    <property type="match status" value="1"/>
</dbReference>
<evidence type="ECO:0000256" key="2">
    <source>
        <dbReference type="SAM" id="SignalP"/>
    </source>
</evidence>
<dbReference type="InterPro" id="IPR011055">
    <property type="entry name" value="Dup_hybrid_motif"/>
</dbReference>
<comment type="caution">
    <text evidence="4">The sequence shown here is derived from an EMBL/GenBank/DDBJ whole genome shotgun (WGS) entry which is preliminary data.</text>
</comment>
<feature type="domain" description="LysM" evidence="3">
    <location>
        <begin position="98"/>
        <end position="142"/>
    </location>
</feature>
<proteinExistence type="predicted"/>
<name>A0A4R2RPZ5_9FIRM</name>
<dbReference type="PANTHER" id="PTHR21666:SF270">
    <property type="entry name" value="MUREIN HYDROLASE ACTIVATOR ENVC"/>
    <property type="match status" value="1"/>
</dbReference>
<dbReference type="InterPro" id="IPR018392">
    <property type="entry name" value="LysM"/>
</dbReference>
<dbReference type="PROSITE" id="PS51782">
    <property type="entry name" value="LYSM"/>
    <property type="match status" value="1"/>
</dbReference>
<dbReference type="InterPro" id="IPR016047">
    <property type="entry name" value="M23ase_b-sheet_dom"/>
</dbReference>
<feature type="compositionally biased region" description="Basic and acidic residues" evidence="1">
    <location>
        <begin position="176"/>
        <end position="188"/>
    </location>
</feature>
<feature type="region of interest" description="Disordered" evidence="1">
    <location>
        <begin position="135"/>
        <end position="189"/>
    </location>
</feature>
<dbReference type="InterPro" id="IPR050570">
    <property type="entry name" value="Cell_wall_metabolism_enzyme"/>
</dbReference>
<dbReference type="SMART" id="SM00257">
    <property type="entry name" value="LysM"/>
    <property type="match status" value="1"/>
</dbReference>
<evidence type="ECO:0000259" key="3">
    <source>
        <dbReference type="PROSITE" id="PS51782"/>
    </source>
</evidence>
<dbReference type="Pfam" id="PF01551">
    <property type="entry name" value="Peptidase_M23"/>
    <property type="match status" value="1"/>
</dbReference>
<dbReference type="InterPro" id="IPR036779">
    <property type="entry name" value="LysM_dom_sf"/>
</dbReference>
<keyword evidence="4" id="KW-0378">Hydrolase</keyword>
<feature type="signal peptide" evidence="2">
    <location>
        <begin position="1"/>
        <end position="29"/>
    </location>
</feature>
<dbReference type="EMBL" id="SLXT01000006">
    <property type="protein sequence ID" value="TCP65214.1"/>
    <property type="molecule type" value="Genomic_DNA"/>
</dbReference>
<dbReference type="SUPFAM" id="SSF51261">
    <property type="entry name" value="Duplicated hybrid motif"/>
    <property type="match status" value="1"/>
</dbReference>
<feature type="chain" id="PRO_5038772933" evidence="2">
    <location>
        <begin position="30"/>
        <end position="325"/>
    </location>
</feature>
<dbReference type="OrthoDB" id="9814460at2"/>
<dbReference type="RefSeq" id="WP_131918628.1">
    <property type="nucleotide sequence ID" value="NZ_JAOQNU010000006.1"/>
</dbReference>